<keyword evidence="2" id="KW-1185">Reference proteome</keyword>
<gene>
    <name evidence="1" type="ORF">H6A34_03230</name>
</gene>
<dbReference type="RefSeq" id="WP_205103425.1">
    <property type="nucleotide sequence ID" value="NZ_JACJJG010000008.1"/>
</dbReference>
<name>A0A938WRR1_9BACT</name>
<reference evidence="1" key="1">
    <citation type="submission" date="2020-08" db="EMBL/GenBank/DDBJ databases">
        <authorList>
            <person name="Cejkova D."/>
            <person name="Kubasova T."/>
            <person name="Jahodarova E."/>
            <person name="Rychlik I."/>
        </authorList>
    </citation>
    <scope>NUCLEOTIDE SEQUENCE</scope>
    <source>
        <strain evidence="1">An824</strain>
    </source>
</reference>
<proteinExistence type="predicted"/>
<dbReference type="EMBL" id="JACJJG010000008">
    <property type="protein sequence ID" value="MBM6672890.1"/>
    <property type="molecule type" value="Genomic_DNA"/>
</dbReference>
<evidence type="ECO:0000313" key="2">
    <source>
        <dbReference type="Proteomes" id="UP000706891"/>
    </source>
</evidence>
<sequence length="171" mass="19813">MKNIVEKNYGEVTVVENSDYKWGVIDSKGNEIVKFGKYDWIEGFEQGLCRVKIGKQSSNLANNDNKWGIINENGEEVLPCVYDEVWMFKGKNRYSTRVVKNGIAREVYFHDLNPSLPKRGAKSHNYNDEYLGERKTYDDYNGTYVQDVMGWSDQEINDALDGKPDAYWNID</sequence>
<dbReference type="Pfam" id="PF14903">
    <property type="entry name" value="WG_beta_rep"/>
    <property type="match status" value="2"/>
</dbReference>
<dbReference type="AlphaFoldDB" id="A0A938WRR1"/>
<dbReference type="InterPro" id="IPR032774">
    <property type="entry name" value="WG_beta_rep"/>
</dbReference>
<reference evidence="1" key="2">
    <citation type="journal article" date="2021" name="Sci. Rep.">
        <title>The distribution of antibiotic resistance genes in chicken gut microbiota commensals.</title>
        <authorList>
            <person name="Juricova H."/>
            <person name="Matiasovicova J."/>
            <person name="Kubasova T."/>
            <person name="Cejkova D."/>
            <person name="Rychlik I."/>
        </authorList>
    </citation>
    <scope>NUCLEOTIDE SEQUENCE</scope>
    <source>
        <strain evidence="1">An824</strain>
    </source>
</reference>
<evidence type="ECO:0000313" key="1">
    <source>
        <dbReference type="EMBL" id="MBM6672890.1"/>
    </source>
</evidence>
<protein>
    <submittedName>
        <fullName evidence="1">WG repeat-containing protein</fullName>
    </submittedName>
</protein>
<accession>A0A938WRR1</accession>
<organism evidence="1 2">
    <name type="scientific">Marseilla massiliensis</name>
    <dbReference type="NCBI Taxonomy" id="1841864"/>
    <lineage>
        <taxon>Bacteria</taxon>
        <taxon>Pseudomonadati</taxon>
        <taxon>Bacteroidota</taxon>
        <taxon>Bacteroidia</taxon>
        <taxon>Bacteroidales</taxon>
        <taxon>Prevotellaceae</taxon>
        <taxon>Marseilla</taxon>
    </lineage>
</organism>
<dbReference type="Proteomes" id="UP000706891">
    <property type="component" value="Unassembled WGS sequence"/>
</dbReference>
<comment type="caution">
    <text evidence="1">The sequence shown here is derived from an EMBL/GenBank/DDBJ whole genome shotgun (WGS) entry which is preliminary data.</text>
</comment>